<organism evidence="2 3">
    <name type="scientific">Halolamina salifodinae</name>
    <dbReference type="NCBI Taxonomy" id="1202767"/>
    <lineage>
        <taxon>Archaea</taxon>
        <taxon>Methanobacteriati</taxon>
        <taxon>Methanobacteriota</taxon>
        <taxon>Stenosarchaea group</taxon>
        <taxon>Halobacteria</taxon>
        <taxon>Halobacteriales</taxon>
        <taxon>Haloferacaceae</taxon>
    </lineage>
</organism>
<dbReference type="InterPro" id="IPR009870">
    <property type="entry name" value="DUF1424"/>
</dbReference>
<sequence>MSQSRDDYAPNNKNSSGFADTHDTEPADPTAADHATRRGLPLAPESVKPDRLPDPFVTDKGRAVTVAEAGETYLKVQRSNWQEDTLTSKYERHKSETYPRILEADRHFRAKYDGVTTAMLTRRLSPLDESGEWLTPWECNEMLHGGGVHKSIRGTLNYQLDAFKFEWIAVTAPTRSAGTPHEHIYLWIDDPDNDVTTDQILPARDKHLKYCANAYEKHHQYRADGTGGAVTVQHSPDLIGSVPDEFFSIAENSPTYEDTGKVLANTAGAQYLASQLAHLPVGDYYDSQRENPPQALFEGAALAWASPRDWFRAGRGVPS</sequence>
<protein>
    <recommendedName>
        <fullName evidence="4">Replication protein</fullName>
    </recommendedName>
</protein>
<feature type="region of interest" description="Disordered" evidence="1">
    <location>
        <begin position="1"/>
        <end position="57"/>
    </location>
</feature>
<name>A0A8T4GXV8_9EURY</name>
<dbReference type="RefSeq" id="WP_209490170.1">
    <property type="nucleotide sequence ID" value="NZ_JAGGLC010000001.1"/>
</dbReference>
<evidence type="ECO:0000256" key="1">
    <source>
        <dbReference type="SAM" id="MobiDB-lite"/>
    </source>
</evidence>
<gene>
    <name evidence="2" type="ORF">J2753_000521</name>
</gene>
<keyword evidence="3" id="KW-1185">Reference proteome</keyword>
<dbReference type="EMBL" id="JAGGLC010000001">
    <property type="protein sequence ID" value="MBP1986048.1"/>
    <property type="molecule type" value="Genomic_DNA"/>
</dbReference>
<feature type="compositionally biased region" description="Basic and acidic residues" evidence="1">
    <location>
        <begin position="47"/>
        <end position="57"/>
    </location>
</feature>
<dbReference type="AlphaFoldDB" id="A0A8T4GXV8"/>
<reference evidence="2" key="1">
    <citation type="submission" date="2021-03" db="EMBL/GenBank/DDBJ databases">
        <title>Genomic Encyclopedia of Type Strains, Phase IV (KMG-IV): sequencing the most valuable type-strain genomes for metagenomic binning, comparative biology and taxonomic classification.</title>
        <authorList>
            <person name="Goeker M."/>
        </authorList>
    </citation>
    <scope>NUCLEOTIDE SEQUENCE</scope>
    <source>
        <strain evidence="2">DSM 26232</strain>
    </source>
</reference>
<accession>A0A8T4GXV8</accession>
<dbReference type="Proteomes" id="UP000823736">
    <property type="component" value="Unassembled WGS sequence"/>
</dbReference>
<evidence type="ECO:0008006" key="4">
    <source>
        <dbReference type="Google" id="ProtNLM"/>
    </source>
</evidence>
<evidence type="ECO:0000313" key="2">
    <source>
        <dbReference type="EMBL" id="MBP1986048.1"/>
    </source>
</evidence>
<dbReference type="Pfam" id="PF07232">
    <property type="entry name" value="DUF1424"/>
    <property type="match status" value="1"/>
</dbReference>
<dbReference type="OrthoDB" id="318004at2157"/>
<comment type="caution">
    <text evidence="2">The sequence shown here is derived from an EMBL/GenBank/DDBJ whole genome shotgun (WGS) entry which is preliminary data.</text>
</comment>
<proteinExistence type="predicted"/>
<evidence type="ECO:0000313" key="3">
    <source>
        <dbReference type="Proteomes" id="UP000823736"/>
    </source>
</evidence>